<dbReference type="EMBL" id="OCNE01000031">
    <property type="protein sequence ID" value="SOD67479.1"/>
    <property type="molecule type" value="Genomic_DNA"/>
</dbReference>
<proteinExistence type="predicted"/>
<dbReference type="AlphaFoldDB" id="A0A286E9C4"/>
<dbReference type="Proteomes" id="UP000219072">
    <property type="component" value="Unassembled WGS sequence"/>
</dbReference>
<gene>
    <name evidence="2" type="ORF">SAMN06297387_13131</name>
</gene>
<accession>A0A286E9C4</accession>
<reference evidence="2 3" key="1">
    <citation type="submission" date="2017-09" db="EMBL/GenBank/DDBJ databases">
        <authorList>
            <person name="Ehlers B."/>
            <person name="Leendertz F.H."/>
        </authorList>
    </citation>
    <scope>NUCLEOTIDE SEQUENCE [LARGE SCALE GENOMIC DNA]</scope>
    <source>
        <strain evidence="2 3">CGMCC 4.7095</strain>
    </source>
</reference>
<organism evidence="2 3">
    <name type="scientific">Streptomyces zhaozhouensis</name>
    <dbReference type="NCBI Taxonomy" id="1300267"/>
    <lineage>
        <taxon>Bacteria</taxon>
        <taxon>Bacillati</taxon>
        <taxon>Actinomycetota</taxon>
        <taxon>Actinomycetes</taxon>
        <taxon>Kitasatosporales</taxon>
        <taxon>Streptomycetaceae</taxon>
        <taxon>Streptomyces</taxon>
    </lineage>
</organism>
<evidence type="ECO:0000313" key="3">
    <source>
        <dbReference type="Proteomes" id="UP000219072"/>
    </source>
</evidence>
<protein>
    <submittedName>
        <fullName evidence="2">Uncharacterized protein</fullName>
    </submittedName>
</protein>
<evidence type="ECO:0000313" key="2">
    <source>
        <dbReference type="EMBL" id="SOD67479.1"/>
    </source>
</evidence>
<feature type="region of interest" description="Disordered" evidence="1">
    <location>
        <begin position="130"/>
        <end position="157"/>
    </location>
</feature>
<keyword evidence="3" id="KW-1185">Reference proteome</keyword>
<evidence type="ECO:0000256" key="1">
    <source>
        <dbReference type="SAM" id="MobiDB-lite"/>
    </source>
</evidence>
<sequence length="157" mass="17782">MTDQQQGRWTADHLADASTRQMWLEQRLMAIQASAEGLMRLAQETEADLREMPLEGDRMGQARVRAWRTVHPLRSAYRHLRSASSAVQRFEARYVQVTEELPQRREIAASTRARRAAARRRRLELAAGNVERLADRQGATEQQSAGAGGGFLQKKAQ</sequence>
<dbReference type="RefSeq" id="WP_141514683.1">
    <property type="nucleotide sequence ID" value="NZ_OCNE01000031.1"/>
</dbReference>
<name>A0A286E9C4_9ACTN</name>